<evidence type="ECO:0000256" key="10">
    <source>
        <dbReference type="ARBA" id="ARBA00022989"/>
    </source>
</evidence>
<dbReference type="GO" id="GO:0030154">
    <property type="term" value="P:cell differentiation"/>
    <property type="evidence" value="ECO:0007669"/>
    <property type="project" value="UniProtKB-ARBA"/>
</dbReference>
<dbReference type="InterPro" id="IPR001245">
    <property type="entry name" value="Ser-Thr/Tyr_kinase_cat_dom"/>
</dbReference>
<dbReference type="SMART" id="SM00219">
    <property type="entry name" value="TyrKc"/>
    <property type="match status" value="1"/>
</dbReference>
<comment type="catalytic activity">
    <reaction evidence="15">
        <text>L-tyrosyl-[protein] + ATP = O-phospho-L-tyrosyl-[protein] + ADP + H(+)</text>
        <dbReference type="Rhea" id="RHEA:10596"/>
        <dbReference type="Rhea" id="RHEA-COMP:10136"/>
        <dbReference type="Rhea" id="RHEA-COMP:20101"/>
        <dbReference type="ChEBI" id="CHEBI:15378"/>
        <dbReference type="ChEBI" id="CHEBI:30616"/>
        <dbReference type="ChEBI" id="CHEBI:46858"/>
        <dbReference type="ChEBI" id="CHEBI:61978"/>
        <dbReference type="ChEBI" id="CHEBI:456216"/>
        <dbReference type="EC" id="2.7.10.1"/>
    </reaction>
</comment>
<dbReference type="Proteomes" id="UP000092460">
    <property type="component" value="Unassembled WGS sequence"/>
</dbReference>
<keyword evidence="6" id="KW-0677">Repeat</keyword>
<evidence type="ECO:0000256" key="13">
    <source>
        <dbReference type="ARBA" id="ARBA00023170"/>
    </source>
</evidence>
<dbReference type="FunFam" id="1.10.510.10:FF:000190">
    <property type="entry name" value="Proto-oncogene tyrosine-protein kinase receptor Ret"/>
    <property type="match status" value="1"/>
</dbReference>
<evidence type="ECO:0000259" key="22">
    <source>
        <dbReference type="PROSITE" id="PS50853"/>
    </source>
</evidence>
<keyword evidence="9 17" id="KW-0067">ATP-binding</keyword>
<keyword evidence="14" id="KW-0325">Glycoprotein</keyword>
<keyword evidence="18" id="KW-0479">Metal-binding</keyword>
<evidence type="ECO:0000256" key="14">
    <source>
        <dbReference type="ARBA" id="ARBA00023180"/>
    </source>
</evidence>
<evidence type="ECO:0000256" key="5">
    <source>
        <dbReference type="ARBA" id="ARBA00022729"/>
    </source>
</evidence>
<evidence type="ECO:0000256" key="3">
    <source>
        <dbReference type="ARBA" id="ARBA00022679"/>
    </source>
</evidence>
<dbReference type="EnsemblMetazoa" id="GPPI042332-RA">
    <property type="protein sequence ID" value="GPPI042332-PA"/>
    <property type="gene ID" value="GPPI042332"/>
</dbReference>
<dbReference type="GO" id="GO:0005886">
    <property type="term" value="C:plasma membrane"/>
    <property type="evidence" value="ECO:0007669"/>
    <property type="project" value="TreeGrafter"/>
</dbReference>
<evidence type="ECO:0000256" key="9">
    <source>
        <dbReference type="ARBA" id="ARBA00022840"/>
    </source>
</evidence>
<evidence type="ECO:0000313" key="23">
    <source>
        <dbReference type="EnsemblMetazoa" id="GPPI042332-PA"/>
    </source>
</evidence>
<dbReference type="Gene3D" id="2.60.40.10">
    <property type="entry name" value="Immunoglobulins"/>
    <property type="match status" value="1"/>
</dbReference>
<dbReference type="SUPFAM" id="SSF49265">
    <property type="entry name" value="Fibronectin type III"/>
    <property type="match status" value="1"/>
</dbReference>
<keyword evidence="7 17" id="KW-0547">Nucleotide-binding</keyword>
<dbReference type="PANTHER" id="PTHR24416:SF620">
    <property type="entry name" value="TYROSINE-PROTEIN KINASE RECEPTOR TORSO"/>
    <property type="match status" value="1"/>
</dbReference>
<feature type="domain" description="Protein kinase" evidence="21">
    <location>
        <begin position="523"/>
        <end position="963"/>
    </location>
</feature>
<keyword evidence="5" id="KW-0732">Signal</keyword>
<accession>A0A1B0BW43</accession>
<keyword evidence="4 20" id="KW-0812">Transmembrane</keyword>
<feature type="binding site" evidence="18">
    <location>
        <position position="843"/>
    </location>
    <ligand>
        <name>Mg(2+)</name>
        <dbReference type="ChEBI" id="CHEBI:18420"/>
    </ligand>
</feature>
<dbReference type="SUPFAM" id="SSF56112">
    <property type="entry name" value="Protein kinase-like (PK-like)"/>
    <property type="match status" value="1"/>
</dbReference>
<keyword evidence="12" id="KW-0829">Tyrosine-protein kinase</keyword>
<dbReference type="EMBL" id="JXJN01021582">
    <property type="status" value="NOT_ANNOTATED_CDS"/>
    <property type="molecule type" value="Genomic_DNA"/>
</dbReference>
<dbReference type="Gene3D" id="1.10.510.10">
    <property type="entry name" value="Transferase(Phosphotransferase) domain 1"/>
    <property type="match status" value="1"/>
</dbReference>
<keyword evidence="18" id="KW-0460">Magnesium</keyword>
<dbReference type="GO" id="GO:0007399">
    <property type="term" value="P:nervous system development"/>
    <property type="evidence" value="ECO:0007669"/>
    <property type="project" value="UniProtKB-ARBA"/>
</dbReference>
<dbReference type="GO" id="GO:0043235">
    <property type="term" value="C:receptor complex"/>
    <property type="evidence" value="ECO:0007669"/>
    <property type="project" value="TreeGrafter"/>
</dbReference>
<dbReference type="InterPro" id="IPR036116">
    <property type="entry name" value="FN3_sf"/>
</dbReference>
<feature type="active site" description="Proton acceptor" evidence="16">
    <location>
        <position position="825"/>
    </location>
</feature>
<evidence type="ECO:0000313" key="24">
    <source>
        <dbReference type="Proteomes" id="UP000092460"/>
    </source>
</evidence>
<dbReference type="InterPro" id="IPR000719">
    <property type="entry name" value="Prot_kinase_dom"/>
</dbReference>
<proteinExistence type="predicted"/>
<reference evidence="23" key="2">
    <citation type="submission" date="2020-05" db="UniProtKB">
        <authorList>
            <consortium name="EnsemblMetazoa"/>
        </authorList>
    </citation>
    <scope>IDENTIFICATION</scope>
    <source>
        <strain evidence="23">IAEA</strain>
    </source>
</reference>
<dbReference type="GO" id="GO:0004714">
    <property type="term" value="F:transmembrane receptor protein tyrosine kinase activity"/>
    <property type="evidence" value="ECO:0007669"/>
    <property type="project" value="UniProtKB-EC"/>
</dbReference>
<dbReference type="PROSITE" id="PS50011">
    <property type="entry name" value="PROTEIN_KINASE_DOM"/>
    <property type="match status" value="1"/>
</dbReference>
<keyword evidence="24" id="KW-1185">Reference proteome</keyword>
<dbReference type="InterPro" id="IPR003961">
    <property type="entry name" value="FN3_dom"/>
</dbReference>
<dbReference type="PROSITE" id="PS50853">
    <property type="entry name" value="FN3"/>
    <property type="match status" value="1"/>
</dbReference>
<comment type="subcellular location">
    <subcellularLocation>
        <location evidence="1">Membrane</location>
        <topology evidence="1">Single-pass type I membrane protein</topology>
    </subcellularLocation>
</comment>
<dbReference type="EMBL" id="JXJN01021581">
    <property type="status" value="NOT_ANNOTATED_CDS"/>
    <property type="molecule type" value="Genomic_DNA"/>
</dbReference>
<dbReference type="InterPro" id="IPR008266">
    <property type="entry name" value="Tyr_kinase_AS"/>
</dbReference>
<dbReference type="InterPro" id="IPR011009">
    <property type="entry name" value="Kinase-like_dom_sf"/>
</dbReference>
<evidence type="ECO:0000256" key="6">
    <source>
        <dbReference type="ARBA" id="ARBA00022737"/>
    </source>
</evidence>
<keyword evidence="13" id="KW-0675">Receptor</keyword>
<dbReference type="GO" id="GO:0009653">
    <property type="term" value="P:anatomical structure morphogenesis"/>
    <property type="evidence" value="ECO:0007669"/>
    <property type="project" value="UniProtKB-ARBA"/>
</dbReference>
<feature type="domain" description="Fibronectin type-III" evidence="22">
    <location>
        <begin position="324"/>
        <end position="421"/>
    </location>
</feature>
<dbReference type="PROSITE" id="PS00109">
    <property type="entry name" value="PROTEIN_KINASE_TYR"/>
    <property type="match status" value="1"/>
</dbReference>
<evidence type="ECO:0000256" key="20">
    <source>
        <dbReference type="SAM" id="Phobius"/>
    </source>
</evidence>
<evidence type="ECO:0000256" key="2">
    <source>
        <dbReference type="ARBA" id="ARBA00011902"/>
    </source>
</evidence>
<name>A0A1B0BW43_9MUSC</name>
<evidence type="ECO:0000256" key="17">
    <source>
        <dbReference type="PIRSR" id="PIRSR000615-2"/>
    </source>
</evidence>
<feature type="binding site" evidence="18">
    <location>
        <position position="830"/>
    </location>
    <ligand>
        <name>Mg(2+)</name>
        <dbReference type="ChEBI" id="CHEBI:18420"/>
    </ligand>
</feature>
<dbReference type="CDD" id="cd00192">
    <property type="entry name" value="PTKc"/>
    <property type="match status" value="1"/>
</dbReference>
<evidence type="ECO:0000256" key="16">
    <source>
        <dbReference type="PIRSR" id="PIRSR000615-1"/>
    </source>
</evidence>
<keyword evidence="11 20" id="KW-0472">Membrane</keyword>
<dbReference type="AlphaFoldDB" id="A0A1B0BW43"/>
<dbReference type="Pfam" id="PF07714">
    <property type="entry name" value="PK_Tyr_Ser-Thr"/>
    <property type="match status" value="1"/>
</dbReference>
<feature type="binding site" evidence="17">
    <location>
        <position position="829"/>
    </location>
    <ligand>
        <name>ATP</name>
        <dbReference type="ChEBI" id="CHEBI:30616"/>
    </ligand>
</feature>
<evidence type="ECO:0000256" key="1">
    <source>
        <dbReference type="ARBA" id="ARBA00004479"/>
    </source>
</evidence>
<feature type="binding site" evidence="17 19">
    <location>
        <position position="556"/>
    </location>
    <ligand>
        <name>ATP</name>
        <dbReference type="ChEBI" id="CHEBI:30616"/>
    </ligand>
</feature>
<evidence type="ECO:0000256" key="4">
    <source>
        <dbReference type="ARBA" id="ARBA00022692"/>
    </source>
</evidence>
<evidence type="ECO:0000256" key="18">
    <source>
        <dbReference type="PIRSR" id="PIRSR000615-3"/>
    </source>
</evidence>
<dbReference type="SMART" id="SM00220">
    <property type="entry name" value="S_TKc"/>
    <property type="match status" value="1"/>
</dbReference>
<keyword evidence="10 20" id="KW-1133">Transmembrane helix</keyword>
<dbReference type="InterPro" id="IPR017441">
    <property type="entry name" value="Protein_kinase_ATP_BS"/>
</dbReference>
<keyword evidence="3" id="KW-0808">Transferase</keyword>
<dbReference type="GO" id="GO:0005524">
    <property type="term" value="F:ATP binding"/>
    <property type="evidence" value="ECO:0007669"/>
    <property type="project" value="UniProtKB-UniRule"/>
</dbReference>
<evidence type="ECO:0000256" key="8">
    <source>
        <dbReference type="ARBA" id="ARBA00022777"/>
    </source>
</evidence>
<dbReference type="CDD" id="cd00063">
    <property type="entry name" value="FN3"/>
    <property type="match status" value="1"/>
</dbReference>
<dbReference type="InterPro" id="IPR013783">
    <property type="entry name" value="Ig-like_fold"/>
</dbReference>
<organism evidence="23 24">
    <name type="scientific">Glossina palpalis gambiensis</name>
    <dbReference type="NCBI Taxonomy" id="67801"/>
    <lineage>
        <taxon>Eukaryota</taxon>
        <taxon>Metazoa</taxon>
        <taxon>Ecdysozoa</taxon>
        <taxon>Arthropoda</taxon>
        <taxon>Hexapoda</taxon>
        <taxon>Insecta</taxon>
        <taxon>Pterygota</taxon>
        <taxon>Neoptera</taxon>
        <taxon>Endopterygota</taxon>
        <taxon>Diptera</taxon>
        <taxon>Brachycera</taxon>
        <taxon>Muscomorpha</taxon>
        <taxon>Hippoboscoidea</taxon>
        <taxon>Glossinidae</taxon>
        <taxon>Glossina</taxon>
    </lineage>
</organism>
<dbReference type="GO" id="GO:0007169">
    <property type="term" value="P:cell surface receptor protein tyrosine kinase signaling pathway"/>
    <property type="evidence" value="ECO:0007669"/>
    <property type="project" value="TreeGrafter"/>
</dbReference>
<evidence type="ECO:0000256" key="15">
    <source>
        <dbReference type="ARBA" id="ARBA00051243"/>
    </source>
</evidence>
<dbReference type="GO" id="GO:1902533">
    <property type="term" value="P:positive regulation of intracellular signal transduction"/>
    <property type="evidence" value="ECO:0007669"/>
    <property type="project" value="UniProtKB-ARBA"/>
</dbReference>
<dbReference type="STRING" id="67801.A0A1B0BW43"/>
<dbReference type="InterPro" id="IPR020635">
    <property type="entry name" value="Tyr_kinase_cat_dom"/>
</dbReference>
<dbReference type="PANTHER" id="PTHR24416">
    <property type="entry name" value="TYROSINE-PROTEIN KINASE RECEPTOR"/>
    <property type="match status" value="1"/>
</dbReference>
<keyword evidence="8" id="KW-0418">Kinase</keyword>
<dbReference type="PROSITE" id="PS00107">
    <property type="entry name" value="PROTEIN_KINASE_ATP"/>
    <property type="match status" value="1"/>
</dbReference>
<dbReference type="Gene3D" id="3.30.200.20">
    <property type="entry name" value="Phosphorylase Kinase, domain 1"/>
    <property type="match status" value="1"/>
</dbReference>
<dbReference type="VEuPathDB" id="VectorBase:GPPI042332"/>
<dbReference type="InterPro" id="IPR050122">
    <property type="entry name" value="RTK"/>
</dbReference>
<evidence type="ECO:0000256" key="7">
    <source>
        <dbReference type="ARBA" id="ARBA00022741"/>
    </source>
</evidence>
<evidence type="ECO:0000259" key="21">
    <source>
        <dbReference type="PROSITE" id="PS50011"/>
    </source>
</evidence>
<sequence length="991" mass="114046">MLLLYYTSTVLLSLSFKANNDRLLQSMDTYDRTHLSSYVCIANCMQRKTHYSSSVTIAMNVQQSNNTAFHECVEYCDVTNIAQTGNYKTIRKVQENYHLDLVCRDDSTLNFRVNLYALNKTGTNATMMAQNGKDVQIFTIYVVKLHIYNNAEKYFIFLSDVNFFTFDKLLSNTLYNITTMAVHSTKKYSIIAKQQQFRTLRRGYIPNNITDIKVTNFTLNYVNGMHLIAAITWKPGKDMTCFYDIICFSPENENYDLHPWEIRNPQLLYTYQVENLSFSTTYKIGIRAKSTKGIKESELYWKSFRTPTCEEWFNYNFNICEPLPPQNLSVQQIYVAYNTYGLNVSWSLPQHLPDNYTLMVYDLSSEKLLKTINLSKETCNFYISNITITGMLYEVSVTAFTLGGRATATFTDFITARTHMSGDPLKKMNSIKLLALLLALIFCLALLAITVFVLYQRRLRLKHYQQRCEYLEKIGKVAVTTSNMNGESNPQVTTTTAFNLQYQLDLKGNVQSDDDLEIASDNLKLFEVLGEGAFGVVRRALYKDEKTGIQREVAVKMLKTHPSVDDVRALLQEIGVMRSVGKHPNIVSIIGYNIRHYTQMMLLTEYCSFGSLLSFLRAEWRYLCEQKQKKHVRSGYKLMMQQFETKLPGIPELEEDYDLITRNKNIANTDYKTDSFQLNTKEEHDVITSTEKTTAATIKATYASIPCLDKIAVNSVLQIGDYLEKDEGVSVSGGRQRSKLEKKHVSYFQGNQQKFKKNIRLKSMAVENKAYFNLSYKQIGQQKPPTAYLSAATRRPLATTDLLNFARQIAVGMEFLAKHKVVHRDLAARNILIAADYTAKIADFGLSRDIYHENVYKKVGNGKLPIKWLALESLTHQIYTTESWSYGILLYEIVTLGSAPYPAVTTSRLLNFLKAGHRMEKPKNCTQEIYDLMYSCWHELASERPTFAEIIKTLDKLTYHSNIIDDIKLKMKRCPPRSPFITRDRRYLKPL</sequence>
<dbReference type="GO" id="GO:0046872">
    <property type="term" value="F:metal ion binding"/>
    <property type="evidence" value="ECO:0007669"/>
    <property type="project" value="UniProtKB-KW"/>
</dbReference>
<reference evidence="24" key="1">
    <citation type="submission" date="2015-01" db="EMBL/GenBank/DDBJ databases">
        <authorList>
            <person name="Aksoy S."/>
            <person name="Warren W."/>
            <person name="Wilson R.K."/>
        </authorList>
    </citation>
    <scope>NUCLEOTIDE SEQUENCE [LARGE SCALE GENOMIC DNA]</scope>
    <source>
        <strain evidence="24">IAEA</strain>
    </source>
</reference>
<protein>
    <recommendedName>
        <fullName evidence="2">receptor protein-tyrosine kinase</fullName>
        <ecNumber evidence="2">2.7.10.1</ecNumber>
    </recommendedName>
</protein>
<evidence type="ECO:0000256" key="11">
    <source>
        <dbReference type="ARBA" id="ARBA00023136"/>
    </source>
</evidence>
<evidence type="ECO:0000256" key="12">
    <source>
        <dbReference type="ARBA" id="ARBA00023137"/>
    </source>
</evidence>
<feature type="transmembrane region" description="Helical" evidence="20">
    <location>
        <begin position="433"/>
        <end position="455"/>
    </location>
</feature>
<evidence type="ECO:0000256" key="19">
    <source>
        <dbReference type="PROSITE-ProRule" id="PRU10141"/>
    </source>
</evidence>
<dbReference type="EC" id="2.7.10.1" evidence="2"/>